<organism evidence="11 12">
    <name type="scientific">Crassostrea virginica</name>
    <name type="common">Eastern oyster</name>
    <dbReference type="NCBI Taxonomy" id="6565"/>
    <lineage>
        <taxon>Eukaryota</taxon>
        <taxon>Metazoa</taxon>
        <taxon>Spiralia</taxon>
        <taxon>Lophotrochozoa</taxon>
        <taxon>Mollusca</taxon>
        <taxon>Bivalvia</taxon>
        <taxon>Autobranchia</taxon>
        <taxon>Pteriomorphia</taxon>
        <taxon>Ostreida</taxon>
        <taxon>Ostreoidea</taxon>
        <taxon>Ostreidae</taxon>
        <taxon>Crassostrea</taxon>
    </lineage>
</organism>
<evidence type="ECO:0000259" key="10">
    <source>
        <dbReference type="PROSITE" id="PS50135"/>
    </source>
</evidence>
<dbReference type="GO" id="GO:0008270">
    <property type="term" value="F:zinc ion binding"/>
    <property type="evidence" value="ECO:0007669"/>
    <property type="project" value="UniProtKB-KW"/>
</dbReference>
<feature type="compositionally biased region" description="Low complexity" evidence="9">
    <location>
        <begin position="425"/>
        <end position="441"/>
    </location>
</feature>
<dbReference type="SUPFAM" id="SSF57850">
    <property type="entry name" value="RING/U-box"/>
    <property type="match status" value="1"/>
</dbReference>
<dbReference type="SMART" id="SM00291">
    <property type="entry name" value="ZnF_ZZ"/>
    <property type="match status" value="1"/>
</dbReference>
<feature type="compositionally biased region" description="Low complexity" evidence="9">
    <location>
        <begin position="373"/>
        <end position="386"/>
    </location>
</feature>
<evidence type="ECO:0000256" key="1">
    <source>
        <dbReference type="ARBA" id="ARBA00000900"/>
    </source>
</evidence>
<keyword evidence="6 8" id="KW-0863">Zinc-finger</keyword>
<dbReference type="GO" id="GO:0061630">
    <property type="term" value="F:ubiquitin protein ligase activity"/>
    <property type="evidence" value="ECO:0007669"/>
    <property type="project" value="UniProtKB-EC"/>
</dbReference>
<dbReference type="InterPro" id="IPR043145">
    <property type="entry name" value="Znf_ZZ_sf"/>
</dbReference>
<dbReference type="AlphaFoldDB" id="A0A8B8ERD8"/>
<evidence type="ECO:0000256" key="6">
    <source>
        <dbReference type="ARBA" id="ARBA00022771"/>
    </source>
</evidence>
<dbReference type="KEGG" id="cvn:111136140"/>
<evidence type="ECO:0000313" key="12">
    <source>
        <dbReference type="RefSeq" id="XP_022342482.1"/>
    </source>
</evidence>
<accession>A0A8B8ERD8</accession>
<dbReference type="PROSITE" id="PS50135">
    <property type="entry name" value="ZF_ZZ_2"/>
    <property type="match status" value="1"/>
</dbReference>
<dbReference type="GeneID" id="111136140"/>
<dbReference type="InterPro" id="IPR000433">
    <property type="entry name" value="Znf_ZZ"/>
</dbReference>
<evidence type="ECO:0000256" key="3">
    <source>
        <dbReference type="ARBA" id="ARBA00012483"/>
    </source>
</evidence>
<dbReference type="CDD" id="cd02338">
    <property type="entry name" value="ZZ_PCMF_like"/>
    <property type="match status" value="1"/>
</dbReference>
<dbReference type="PROSITE" id="PS01357">
    <property type="entry name" value="ZF_ZZ_1"/>
    <property type="match status" value="1"/>
</dbReference>
<dbReference type="OrthoDB" id="7873042at2759"/>
<evidence type="ECO:0000256" key="9">
    <source>
        <dbReference type="SAM" id="MobiDB-lite"/>
    </source>
</evidence>
<dbReference type="InterPro" id="IPR008598">
    <property type="entry name" value="Di19_Zn-bd"/>
</dbReference>
<feature type="compositionally biased region" description="Polar residues" evidence="9">
    <location>
        <begin position="258"/>
        <end position="287"/>
    </location>
</feature>
<dbReference type="Gene3D" id="3.30.60.90">
    <property type="match status" value="1"/>
</dbReference>
<gene>
    <name evidence="12" type="primary">LOC111136140</name>
</gene>
<feature type="region of interest" description="Disordered" evidence="9">
    <location>
        <begin position="247"/>
        <end position="287"/>
    </location>
</feature>
<dbReference type="GO" id="GO:0099536">
    <property type="term" value="P:synaptic signaling"/>
    <property type="evidence" value="ECO:0007669"/>
    <property type="project" value="TreeGrafter"/>
</dbReference>
<evidence type="ECO:0000256" key="7">
    <source>
        <dbReference type="ARBA" id="ARBA00022833"/>
    </source>
</evidence>
<evidence type="ECO:0000256" key="2">
    <source>
        <dbReference type="ARBA" id="ARBA00010938"/>
    </source>
</evidence>
<proteinExistence type="inferred from homology"/>
<feature type="compositionally biased region" description="Polar residues" evidence="9">
    <location>
        <begin position="361"/>
        <end position="372"/>
    </location>
</feature>
<dbReference type="GO" id="GO:0045202">
    <property type="term" value="C:synapse"/>
    <property type="evidence" value="ECO:0007669"/>
    <property type="project" value="GOC"/>
</dbReference>
<protein>
    <recommendedName>
        <fullName evidence="3">RING-type E3 ubiquitin transferase</fullName>
        <ecNumber evidence="3">2.3.2.27</ecNumber>
    </recommendedName>
</protein>
<keyword evidence="5" id="KW-0479">Metal-binding</keyword>
<name>A0A8B8ERD8_CRAVI</name>
<evidence type="ECO:0000256" key="8">
    <source>
        <dbReference type="PROSITE-ProRule" id="PRU00228"/>
    </source>
</evidence>
<evidence type="ECO:0000256" key="4">
    <source>
        <dbReference type="ARBA" id="ARBA00022679"/>
    </source>
</evidence>
<dbReference type="InterPro" id="IPR050774">
    <property type="entry name" value="KCMF1/Dystrophin"/>
</dbReference>
<dbReference type="GO" id="GO:0005886">
    <property type="term" value="C:plasma membrane"/>
    <property type="evidence" value="ECO:0007669"/>
    <property type="project" value="TreeGrafter"/>
</dbReference>
<feature type="region of interest" description="Disordered" evidence="9">
    <location>
        <begin position="147"/>
        <end position="192"/>
    </location>
</feature>
<dbReference type="RefSeq" id="XP_022342482.1">
    <property type="nucleotide sequence ID" value="XM_022486774.1"/>
</dbReference>
<keyword evidence="7" id="KW-0862">Zinc</keyword>
<dbReference type="PANTHER" id="PTHR12268">
    <property type="entry name" value="E3 UBIQUITIN-PROTEIN LIGASE KCMF1"/>
    <property type="match status" value="1"/>
</dbReference>
<reference evidence="12" key="1">
    <citation type="submission" date="2025-08" db="UniProtKB">
        <authorList>
            <consortium name="RefSeq"/>
        </authorList>
    </citation>
    <scope>IDENTIFICATION</scope>
    <source>
        <tissue evidence="12">Whole sample</tissue>
    </source>
</reference>
<evidence type="ECO:0000313" key="11">
    <source>
        <dbReference type="Proteomes" id="UP000694844"/>
    </source>
</evidence>
<evidence type="ECO:0000256" key="5">
    <source>
        <dbReference type="ARBA" id="ARBA00022723"/>
    </source>
</evidence>
<comment type="similarity">
    <text evidence="2">Belongs to the KCMF1 family.</text>
</comment>
<feature type="region of interest" description="Disordered" evidence="9">
    <location>
        <begin position="346"/>
        <end position="504"/>
    </location>
</feature>
<dbReference type="Pfam" id="PF00569">
    <property type="entry name" value="ZZ"/>
    <property type="match status" value="1"/>
</dbReference>
<dbReference type="Proteomes" id="UP000694844">
    <property type="component" value="Chromosome 5"/>
</dbReference>
<dbReference type="PANTHER" id="PTHR12268:SF13">
    <property type="entry name" value="E3 UBIQUITIN-PROTEIN LIGASE KCMF1"/>
    <property type="match status" value="1"/>
</dbReference>
<dbReference type="EC" id="2.3.2.27" evidence="3"/>
<feature type="domain" description="ZZ-type" evidence="10">
    <location>
        <begin position="7"/>
        <end position="63"/>
    </location>
</feature>
<comment type="catalytic activity">
    <reaction evidence="1">
        <text>S-ubiquitinyl-[E2 ubiquitin-conjugating enzyme]-L-cysteine + [acceptor protein]-L-lysine = [E2 ubiquitin-conjugating enzyme]-L-cysteine + N(6)-ubiquitinyl-[acceptor protein]-L-lysine.</text>
        <dbReference type="EC" id="2.3.2.27"/>
    </reaction>
</comment>
<sequence>MFSLFFPAGVSCDSCLKGNFRGRRYKCLVCYDYDLCSTCYEAGATTTRHTADHPMQCILTRNDFDLYYGGEALTAEQPQSFTCPYCGKMGYTDATLHDHVTAEHGEASTEVVCPICASHPGGDPNCVTDDFAEHLSIQHRTPREFDEPAGVRHVRRIPHPGRGVSGTRTRRANMHFTTGGSGLSGLSPGTRDTMDPIAELLSQLSSVRSRAAAAQSVSSQLQQLEMQLQSTSLESSQHSYLPYRQQLERLPNRRQVESSKSNVTNSANSGSSTDNQGGQAQTSASTVAKSNSPYLLVRCMENAENASKSAGQELYDRSVFVQELLLATLTEQIHLLEEASVCIEDEAPRLSPPGSEARESVSPSNSTTQNKVPTTKPSTSEKSSSTMLAKSQPTGGGGGGGGYGANGSAVSSSPRGGPSQGATLVRSGHSSHGGVSVYNSHPGGNPVSALAGASMSSGNPVPLPGRPLSGGRERDNRMNPAAVKKTMFKPMPTSQMSDREPPPH</sequence>
<dbReference type="Pfam" id="PF05605">
    <property type="entry name" value="zf-Di19"/>
    <property type="match status" value="1"/>
</dbReference>
<keyword evidence="11" id="KW-1185">Reference proteome</keyword>
<feature type="compositionally biased region" description="Basic and acidic residues" evidence="9">
    <location>
        <begin position="247"/>
        <end position="257"/>
    </location>
</feature>
<keyword evidence="4" id="KW-0808">Transferase</keyword>
<feature type="compositionally biased region" description="Gly residues" evidence="9">
    <location>
        <begin position="394"/>
        <end position="405"/>
    </location>
</feature>